<protein>
    <submittedName>
        <fullName evidence="4">OmpA domain protein transmembrane region-containing protein</fullName>
    </submittedName>
</protein>
<feature type="signal peptide" evidence="2">
    <location>
        <begin position="1"/>
        <end position="22"/>
    </location>
</feature>
<feature type="chain" id="PRO_5003151536" evidence="2">
    <location>
        <begin position="23"/>
        <end position="177"/>
    </location>
</feature>
<evidence type="ECO:0000259" key="3">
    <source>
        <dbReference type="Pfam" id="PF13505"/>
    </source>
</evidence>
<gene>
    <name evidence="4" type="ordered locus">Fbal_1100</name>
</gene>
<organism evidence="4 5">
    <name type="scientific">Ferrimonas balearica (strain DSM 9799 / CCM 4581 / KCTC 23876 / PAT)</name>
    <dbReference type="NCBI Taxonomy" id="550540"/>
    <lineage>
        <taxon>Bacteria</taxon>
        <taxon>Pseudomonadati</taxon>
        <taxon>Pseudomonadota</taxon>
        <taxon>Gammaproteobacteria</taxon>
        <taxon>Alteromonadales</taxon>
        <taxon>Ferrimonadaceae</taxon>
        <taxon>Ferrimonas</taxon>
    </lineage>
</organism>
<dbReference type="KEGG" id="fbl:Fbal_1100"/>
<reference evidence="4 5" key="1">
    <citation type="journal article" date="2010" name="Stand. Genomic Sci.">
        <title>Complete genome sequence of Ferrimonas balearica type strain (PAT).</title>
        <authorList>
            <person name="Nolan M."/>
            <person name="Sikorski J."/>
            <person name="Davenport K."/>
            <person name="Lucas S."/>
            <person name="Glavina Del Rio T."/>
            <person name="Tice H."/>
            <person name="Cheng J."/>
            <person name="Goodwin L."/>
            <person name="Pitluck S."/>
            <person name="Liolios K."/>
            <person name="Ivanova N."/>
            <person name="Mavromatis K."/>
            <person name="Ovchinnikova G."/>
            <person name="Pati A."/>
            <person name="Chen A."/>
            <person name="Palaniappan K."/>
            <person name="Land M."/>
            <person name="Hauser L."/>
            <person name="Chang Y."/>
            <person name="Jeffries C."/>
            <person name="Tapia R."/>
            <person name="Brettin T."/>
            <person name="Detter J."/>
            <person name="Han C."/>
            <person name="Yasawong M."/>
            <person name="Rohde M."/>
            <person name="Tindall B."/>
            <person name="Goker M."/>
            <person name="Woyke T."/>
            <person name="Bristow J."/>
            <person name="Eisen J."/>
            <person name="Markowitz V."/>
            <person name="Hugenholtz P."/>
            <person name="Kyrpides N."/>
            <person name="Klenk H."/>
            <person name="Lapidus A."/>
        </authorList>
    </citation>
    <scope>NUCLEOTIDE SEQUENCE [LARGE SCALE GENOMIC DNA]</scope>
    <source>
        <strain evidence="5">DSM 9799 / CCM 4581 / KCTC 23876 / PAT</strain>
    </source>
</reference>
<sequence length="177" mass="19065">MMLRNTLALSVLLALASAPALAKDEGFYVGAAIGGASIQQDNADFEDIDFPEFDESDFAWKIFAGYQFNPVFAVEGGYRDLGAPTAGNAKVDPYGIDVFAVGGIPLGPLRGFGKLGGIYWDSDTKYEGQKSSDDGFDFAAGLGLEFELGSFAIRGEIEYLDILDETWMYTIGATFTF</sequence>
<keyword evidence="5" id="KW-1185">Reference proteome</keyword>
<dbReference type="AlphaFoldDB" id="E1SVG3"/>
<dbReference type="SUPFAM" id="SSF56925">
    <property type="entry name" value="OMPA-like"/>
    <property type="match status" value="1"/>
</dbReference>
<dbReference type="InterPro" id="IPR011250">
    <property type="entry name" value="OMP/PagP_B-barrel"/>
</dbReference>
<evidence type="ECO:0000256" key="1">
    <source>
        <dbReference type="ARBA" id="ARBA00022729"/>
    </source>
</evidence>
<accession>E1SVG3</accession>
<dbReference type="EMBL" id="CP002209">
    <property type="protein sequence ID" value="ADN75309.1"/>
    <property type="molecule type" value="Genomic_DNA"/>
</dbReference>
<dbReference type="Gene3D" id="2.40.160.20">
    <property type="match status" value="1"/>
</dbReference>
<dbReference type="Proteomes" id="UP000006683">
    <property type="component" value="Chromosome"/>
</dbReference>
<dbReference type="STRING" id="550540.Fbal_1100"/>
<name>E1SVG3_FERBD</name>
<dbReference type="HOGENOM" id="CLU_115881_0_0_6"/>
<proteinExistence type="predicted"/>
<keyword evidence="4" id="KW-0472">Membrane</keyword>
<evidence type="ECO:0000313" key="4">
    <source>
        <dbReference type="EMBL" id="ADN75309.1"/>
    </source>
</evidence>
<dbReference type="eggNOG" id="COG3637">
    <property type="taxonomic scope" value="Bacteria"/>
</dbReference>
<evidence type="ECO:0000256" key="2">
    <source>
        <dbReference type="SAM" id="SignalP"/>
    </source>
</evidence>
<dbReference type="InterPro" id="IPR027385">
    <property type="entry name" value="Beta-barrel_OMP"/>
</dbReference>
<keyword evidence="1 2" id="KW-0732">Signal</keyword>
<evidence type="ECO:0000313" key="5">
    <source>
        <dbReference type="Proteomes" id="UP000006683"/>
    </source>
</evidence>
<dbReference type="Pfam" id="PF13505">
    <property type="entry name" value="OMP_b-brl"/>
    <property type="match status" value="1"/>
</dbReference>
<keyword evidence="4" id="KW-0812">Transmembrane</keyword>
<feature type="domain" description="Outer membrane protein beta-barrel" evidence="3">
    <location>
        <begin position="9"/>
        <end position="168"/>
    </location>
</feature>